<sequence length="32" mass="3727">MKEKKIYSYQVADTCDLLKTTKYGTYTGARLH</sequence>
<keyword evidence="2" id="KW-1185">Reference proteome</keyword>
<dbReference type="AlphaFoldDB" id="A0A345UP92"/>
<dbReference type="Proteomes" id="UP000254808">
    <property type="component" value="Chromosome"/>
</dbReference>
<evidence type="ECO:0000313" key="1">
    <source>
        <dbReference type="EMBL" id="AXJ02294.1"/>
    </source>
</evidence>
<reference evidence="1 2" key="1">
    <citation type="submission" date="2018-03" db="EMBL/GenBank/DDBJ databases">
        <title>Phenotypic and genomic properties of Cyclonatronum proteinivorum gen. nov., sp. nov., a haloalkaliphilic bacteroidete from soda lakes possessing Na+-translocating rhodopsin.</title>
        <authorList>
            <person name="Toshchakov S.V."/>
            <person name="Korzhenkov A."/>
            <person name="Samarov N.I."/>
            <person name="Kublanov I.V."/>
            <person name="Muntyan M.S."/>
            <person name="Sorokin D.Y."/>
        </authorList>
    </citation>
    <scope>NUCLEOTIDE SEQUENCE [LARGE SCALE GENOMIC DNA]</scope>
    <source>
        <strain evidence="1 2">Omega</strain>
    </source>
</reference>
<protein>
    <submittedName>
        <fullName evidence="1">Uncharacterized protein</fullName>
    </submittedName>
</protein>
<dbReference type="KEGG" id="cprv:CYPRO_3058"/>
<dbReference type="EMBL" id="CP027806">
    <property type="protein sequence ID" value="AXJ02294.1"/>
    <property type="molecule type" value="Genomic_DNA"/>
</dbReference>
<gene>
    <name evidence="1" type="ORF">CYPRO_3058</name>
</gene>
<accession>A0A345UP92</accession>
<evidence type="ECO:0000313" key="2">
    <source>
        <dbReference type="Proteomes" id="UP000254808"/>
    </source>
</evidence>
<organism evidence="1 2">
    <name type="scientific">Cyclonatronum proteinivorum</name>
    <dbReference type="NCBI Taxonomy" id="1457365"/>
    <lineage>
        <taxon>Bacteria</taxon>
        <taxon>Pseudomonadati</taxon>
        <taxon>Balneolota</taxon>
        <taxon>Balneolia</taxon>
        <taxon>Balneolales</taxon>
        <taxon>Cyclonatronaceae</taxon>
        <taxon>Cyclonatronum</taxon>
    </lineage>
</organism>
<proteinExistence type="predicted"/>
<name>A0A345UP92_9BACT</name>